<gene>
    <name evidence="8" type="ORF">FH972_024486</name>
</gene>
<evidence type="ECO:0000313" key="9">
    <source>
        <dbReference type="Proteomes" id="UP000327013"/>
    </source>
</evidence>
<dbReference type="Pfam" id="PF03556">
    <property type="entry name" value="Cullin_binding"/>
    <property type="match status" value="1"/>
</dbReference>
<dbReference type="InterPro" id="IPR027417">
    <property type="entry name" value="P-loop_NTPase"/>
</dbReference>
<evidence type="ECO:0000256" key="6">
    <source>
        <dbReference type="SAM" id="MobiDB-lite"/>
    </source>
</evidence>
<evidence type="ECO:0000313" key="8">
    <source>
        <dbReference type="EMBL" id="KAB8360752.1"/>
    </source>
</evidence>
<dbReference type="OrthoDB" id="3900342at2759"/>
<protein>
    <recommendedName>
        <fullName evidence="7">DCUN1 domain-containing protein</fullName>
    </recommendedName>
</protein>
<sequence>MPLSTSQKSAVSHFVTFTSSDKKIAEKVGRALLASANDEPDRMQIESTMTYLEDLSVSLESITVLIFSDLVSSPTMGEITREGFISGWSQHGATTAAAQEKVLDSLTRQLEKAKLDDHTSSDSLFRRTYKTTFRIALPAGTRAIPLEMAAEYWKLVLGPQTGLEWKSATTPWLDWWLEFLNEKWKKAVNKDLWEQTLRFSQETMKDESLAWWSEEAAWPGVIDDDWPCALGEAASGDVLMKQTILRMSSVGWNHVSHMLNGFAVDPSSVIGAASQLSPRCDHRISKQIPYMNFSSRAFDYPFPAPTKPSSSSTPLAINTPTTTTMSSSAASLSAIPQIIPILSGKGGVGKSSVTVQLALALTLAGHNVGVLDIDLTGPSIPRLFGIETAKITQAPGGWLPVAVHTPTPSPSPSTPATSSTSTTHRKGSLHCMSLGFLLRDRGDAVIWRGPRKTAMVKQLLTDTLWPPATTHLLIDTPPGTSDEHIALLTHLLGLAAPRQTLGAVVVTTPQRVAVADVRKELSFCRTVGLRVRGVVENMAGFVCPCCGETTQIFRALGAGEKEGERAGGGAAMAREWGLRFLGSVPLDGEGWGMLVEEGRRPVYVPQGAVGEEREGQGGGEGPRQRDPGDMADKYTDCRLYPIFDRIAREILEGGGELPTGPGT</sequence>
<dbReference type="GO" id="GO:0046872">
    <property type="term" value="F:metal ion binding"/>
    <property type="evidence" value="ECO:0007669"/>
    <property type="project" value="UniProtKB-KW"/>
</dbReference>
<dbReference type="InterPro" id="IPR019591">
    <property type="entry name" value="Mrp/NBP35_ATP-bd"/>
</dbReference>
<keyword evidence="2" id="KW-0547">Nucleotide-binding</keyword>
<accession>A0A5N6KYN9</accession>
<dbReference type="HAMAP" id="MF_02040">
    <property type="entry name" value="Mrp_NBP35"/>
    <property type="match status" value="1"/>
</dbReference>
<dbReference type="Gene3D" id="1.10.238.200">
    <property type="entry name" value="Cullin, PONY binding domain"/>
    <property type="match status" value="1"/>
</dbReference>
<dbReference type="PANTHER" id="PTHR23264">
    <property type="entry name" value="NUCLEOTIDE-BINDING PROTEIN NBP35 YEAST -RELATED"/>
    <property type="match status" value="1"/>
</dbReference>
<dbReference type="Proteomes" id="UP000327013">
    <property type="component" value="Unassembled WGS sequence"/>
</dbReference>
<proteinExistence type="inferred from homology"/>
<keyword evidence="1" id="KW-0479">Metal-binding</keyword>
<dbReference type="InterPro" id="IPR033756">
    <property type="entry name" value="YlxH/NBP35"/>
</dbReference>
<keyword evidence="9" id="KW-1185">Reference proteome</keyword>
<keyword evidence="3" id="KW-0067">ATP-binding</keyword>
<dbReference type="InterPro" id="IPR042460">
    <property type="entry name" value="DCN1-like_PONY"/>
</dbReference>
<dbReference type="CDD" id="cd02037">
    <property type="entry name" value="Mrp_NBP35"/>
    <property type="match status" value="1"/>
</dbReference>
<dbReference type="GO" id="GO:0005524">
    <property type="term" value="F:ATP binding"/>
    <property type="evidence" value="ECO:0007669"/>
    <property type="project" value="UniProtKB-KW"/>
</dbReference>
<dbReference type="GO" id="GO:0051536">
    <property type="term" value="F:iron-sulfur cluster binding"/>
    <property type="evidence" value="ECO:0007669"/>
    <property type="project" value="UniProtKB-KW"/>
</dbReference>
<dbReference type="EMBL" id="VIBQ01000017">
    <property type="protein sequence ID" value="KAB8360752.1"/>
    <property type="molecule type" value="Genomic_DNA"/>
</dbReference>
<dbReference type="GO" id="GO:0016226">
    <property type="term" value="P:iron-sulfur cluster assembly"/>
    <property type="evidence" value="ECO:0007669"/>
    <property type="project" value="InterPro"/>
</dbReference>
<name>A0A5N6KYN9_9ROSI</name>
<dbReference type="PANTHER" id="PTHR23264:SF19">
    <property type="entry name" value="CYTOSOLIC FE-S CLUSTER ASSEMBLY FACTOR NUBP2"/>
    <property type="match status" value="1"/>
</dbReference>
<dbReference type="InterPro" id="IPR005176">
    <property type="entry name" value="PONY_dom"/>
</dbReference>
<evidence type="ECO:0000256" key="5">
    <source>
        <dbReference type="ARBA" id="ARBA00023014"/>
    </source>
</evidence>
<evidence type="ECO:0000259" key="7">
    <source>
        <dbReference type="PROSITE" id="PS51229"/>
    </source>
</evidence>
<organism evidence="8 9">
    <name type="scientific">Carpinus fangiana</name>
    <dbReference type="NCBI Taxonomy" id="176857"/>
    <lineage>
        <taxon>Eukaryota</taxon>
        <taxon>Viridiplantae</taxon>
        <taxon>Streptophyta</taxon>
        <taxon>Embryophyta</taxon>
        <taxon>Tracheophyta</taxon>
        <taxon>Spermatophyta</taxon>
        <taxon>Magnoliopsida</taxon>
        <taxon>eudicotyledons</taxon>
        <taxon>Gunneridae</taxon>
        <taxon>Pentapetalae</taxon>
        <taxon>rosids</taxon>
        <taxon>fabids</taxon>
        <taxon>Fagales</taxon>
        <taxon>Betulaceae</taxon>
        <taxon>Carpinus</taxon>
    </lineage>
</organism>
<feature type="region of interest" description="Disordered" evidence="6">
    <location>
        <begin position="404"/>
        <end position="426"/>
    </location>
</feature>
<dbReference type="GO" id="GO:0005829">
    <property type="term" value="C:cytosol"/>
    <property type="evidence" value="ECO:0007669"/>
    <property type="project" value="TreeGrafter"/>
</dbReference>
<feature type="compositionally biased region" description="Basic and acidic residues" evidence="6">
    <location>
        <begin position="622"/>
        <end position="633"/>
    </location>
</feature>
<evidence type="ECO:0000256" key="1">
    <source>
        <dbReference type="ARBA" id="ARBA00022723"/>
    </source>
</evidence>
<keyword evidence="4" id="KW-0408">Iron</keyword>
<evidence type="ECO:0000256" key="4">
    <source>
        <dbReference type="ARBA" id="ARBA00023004"/>
    </source>
</evidence>
<dbReference type="AlphaFoldDB" id="A0A5N6KYN9"/>
<evidence type="ECO:0000256" key="3">
    <source>
        <dbReference type="ARBA" id="ARBA00022840"/>
    </source>
</evidence>
<dbReference type="SUPFAM" id="SSF52540">
    <property type="entry name" value="P-loop containing nucleoside triphosphate hydrolases"/>
    <property type="match status" value="1"/>
</dbReference>
<keyword evidence="5" id="KW-0411">Iron-sulfur</keyword>
<dbReference type="GO" id="GO:0140663">
    <property type="term" value="F:ATP-dependent FeS chaperone activity"/>
    <property type="evidence" value="ECO:0007669"/>
    <property type="project" value="InterPro"/>
</dbReference>
<dbReference type="PROSITE" id="PS51229">
    <property type="entry name" value="DCUN1"/>
    <property type="match status" value="1"/>
</dbReference>
<feature type="region of interest" description="Disordered" evidence="6">
    <location>
        <begin position="608"/>
        <end position="633"/>
    </location>
</feature>
<dbReference type="Pfam" id="PF10609">
    <property type="entry name" value="ParA"/>
    <property type="match status" value="1"/>
</dbReference>
<feature type="domain" description="DCUN1" evidence="7">
    <location>
        <begin position="20"/>
        <end position="230"/>
    </location>
</feature>
<dbReference type="Gene3D" id="1.10.238.10">
    <property type="entry name" value="EF-hand"/>
    <property type="match status" value="1"/>
</dbReference>
<evidence type="ECO:0000256" key="2">
    <source>
        <dbReference type="ARBA" id="ARBA00022741"/>
    </source>
</evidence>
<comment type="caution">
    <text evidence="8">The sequence shown here is derived from an EMBL/GenBank/DDBJ whole genome shotgun (WGS) entry which is preliminary data.</text>
</comment>
<reference evidence="8 9" key="1">
    <citation type="submission" date="2019-06" db="EMBL/GenBank/DDBJ databases">
        <title>A chromosomal-level reference genome of Carpinus fangiana (Coryloideae, Betulaceae).</title>
        <authorList>
            <person name="Yang X."/>
            <person name="Wang Z."/>
            <person name="Zhang L."/>
            <person name="Hao G."/>
            <person name="Liu J."/>
            <person name="Yang Y."/>
        </authorList>
    </citation>
    <scope>NUCLEOTIDE SEQUENCE [LARGE SCALE GENOMIC DNA]</scope>
    <source>
        <strain evidence="8">Cfa_2016G</strain>
        <tissue evidence="8">Leaf</tissue>
    </source>
</reference>
<dbReference type="Gene3D" id="3.40.50.300">
    <property type="entry name" value="P-loop containing nucleotide triphosphate hydrolases"/>
    <property type="match status" value="1"/>
</dbReference>